<proteinExistence type="predicted"/>
<dbReference type="EMBL" id="JACHLR010000013">
    <property type="protein sequence ID" value="MBB4859650.1"/>
    <property type="molecule type" value="Genomic_DNA"/>
</dbReference>
<sequence length="231" mass="24945">MTATVSIHPQHALGAGRYLLDADGRLHPERFSGFIRAVVAVRVRCKPEPVIIRAQGSGQVAQILTAEKLSHPDRGRLRSGRKPARKTESIRAECAAEATVNEARLREAKRLSTARPLPVTPRPREIDRPLARRKVPPPAPALSDDDDVMVDFNAALAKVQSRRRGKARVISKPAEPKIDGKAVAAAFARKKRGAAPAKPAPTQRALSGEGCEFCGVPGRRGCDHYLPCEGG</sequence>
<feature type="region of interest" description="Disordered" evidence="1">
    <location>
        <begin position="71"/>
        <end position="91"/>
    </location>
</feature>
<reference evidence="2 3" key="1">
    <citation type="submission" date="2020-08" db="EMBL/GenBank/DDBJ databases">
        <title>Functional genomics of gut bacteria from endangered species of beetles.</title>
        <authorList>
            <person name="Carlos-Shanley C."/>
        </authorList>
    </citation>
    <scope>NUCLEOTIDE SEQUENCE [LARGE SCALE GENOMIC DNA]</scope>
    <source>
        <strain evidence="2 3">S00245</strain>
    </source>
</reference>
<accession>A0A7W7KBQ4</accession>
<comment type="caution">
    <text evidence="2">The sequence shown here is derived from an EMBL/GenBank/DDBJ whole genome shotgun (WGS) entry which is preliminary data.</text>
</comment>
<evidence type="ECO:0000256" key="1">
    <source>
        <dbReference type="SAM" id="MobiDB-lite"/>
    </source>
</evidence>
<dbReference type="RefSeq" id="WP_184246950.1">
    <property type="nucleotide sequence ID" value="NZ_JACHLR010000013.1"/>
</dbReference>
<dbReference type="AlphaFoldDB" id="A0A7W7KBQ4"/>
<name>A0A7W7KBQ4_9SPHN</name>
<gene>
    <name evidence="2" type="ORF">HNO88_002979</name>
</gene>
<keyword evidence="3" id="KW-1185">Reference proteome</keyword>
<organism evidence="2 3">
    <name type="scientific">Novosphingobium chloroacetimidivorans</name>
    <dbReference type="NCBI Taxonomy" id="1428314"/>
    <lineage>
        <taxon>Bacteria</taxon>
        <taxon>Pseudomonadati</taxon>
        <taxon>Pseudomonadota</taxon>
        <taxon>Alphaproteobacteria</taxon>
        <taxon>Sphingomonadales</taxon>
        <taxon>Sphingomonadaceae</taxon>
        <taxon>Novosphingobium</taxon>
    </lineage>
</organism>
<evidence type="ECO:0000313" key="2">
    <source>
        <dbReference type="EMBL" id="MBB4859650.1"/>
    </source>
</evidence>
<dbReference type="Proteomes" id="UP000555448">
    <property type="component" value="Unassembled WGS sequence"/>
</dbReference>
<evidence type="ECO:0000313" key="3">
    <source>
        <dbReference type="Proteomes" id="UP000555448"/>
    </source>
</evidence>
<protein>
    <submittedName>
        <fullName evidence="2">Uncharacterized protein</fullName>
    </submittedName>
</protein>